<evidence type="ECO:0000313" key="3">
    <source>
        <dbReference type="EMBL" id="CAE0438534.1"/>
    </source>
</evidence>
<keyword evidence="1" id="KW-0472">Membrane</keyword>
<dbReference type="AlphaFoldDB" id="A0A6S8CD82"/>
<dbReference type="EMBL" id="HBIN01011680">
    <property type="protein sequence ID" value="CAE0438534.1"/>
    <property type="molecule type" value="Transcribed_RNA"/>
</dbReference>
<keyword evidence="1" id="KW-0812">Transmembrane</keyword>
<accession>A0A6S8CD82</accession>
<evidence type="ECO:0000256" key="1">
    <source>
        <dbReference type="SAM" id="Phobius"/>
    </source>
</evidence>
<sequence length="474" mass="55099">MVESVRKQFAETRRRQMVMWLTLLCAIFIATATFQVWDVRLYLPTSVNTEKEQTNSVVREDIPPRLELNYNLSAFPLLVTTFRDAKTKEAFFFLTACAQKTRYDGTDFSNVQASIRKADGHGFSANVVWHRSDDSLSCQVKVLDQIQFIIICPNPSLSAFAAQLSLNLNLERVDTYSNVKLLYERSTQKKVQIRSCPGYGMKADTTARLNNWLTYHHGIGINNFRLYQRGNWPKRMPMDMETIQPWIDRNVLDIIPFLPGFGDIFGKAGSANDCHMDHMYYLECLYFSKGYAEWIVDNQQDEYLRPLKGNINNLLMQTPESTSALGYVSYDWNATVNPKSVVDVFNNPHLFRSAEPNPSIWGYLVRPESIDNYGAQNIVALGRDQPMARILDWKNEFCLEHFTWHPHPGCKKPHHDDDGNEFFLLNRSKLKSESVPLQRAETHFWYEDPIRYPVKNYGYHCYKDKTFRIKLMKT</sequence>
<dbReference type="EMBL" id="HBIN01011679">
    <property type="protein sequence ID" value="CAE0438533.1"/>
    <property type="molecule type" value="Transcribed_RNA"/>
</dbReference>
<proteinExistence type="predicted"/>
<gene>
    <name evidence="2" type="ORF">ASTO00021_LOCUS8770</name>
    <name evidence="3" type="ORF">ASTO00021_LOCUS8771</name>
</gene>
<name>A0A6S8CD82_9STRA</name>
<organism evidence="2">
    <name type="scientific">Aplanochytrium stocchinoi</name>
    <dbReference type="NCBI Taxonomy" id="215587"/>
    <lineage>
        <taxon>Eukaryota</taxon>
        <taxon>Sar</taxon>
        <taxon>Stramenopiles</taxon>
        <taxon>Bigyra</taxon>
        <taxon>Labyrinthulomycetes</taxon>
        <taxon>Thraustochytrida</taxon>
        <taxon>Thraustochytriidae</taxon>
        <taxon>Aplanochytrium</taxon>
    </lineage>
</organism>
<feature type="transmembrane region" description="Helical" evidence="1">
    <location>
        <begin position="17"/>
        <end position="37"/>
    </location>
</feature>
<protein>
    <submittedName>
        <fullName evidence="2">Uncharacterized protein</fullName>
    </submittedName>
</protein>
<reference evidence="2" key="1">
    <citation type="submission" date="2021-01" db="EMBL/GenBank/DDBJ databases">
        <authorList>
            <person name="Corre E."/>
            <person name="Pelletier E."/>
            <person name="Niang G."/>
            <person name="Scheremetjew M."/>
            <person name="Finn R."/>
            <person name="Kale V."/>
            <person name="Holt S."/>
            <person name="Cochrane G."/>
            <person name="Meng A."/>
            <person name="Brown T."/>
            <person name="Cohen L."/>
        </authorList>
    </citation>
    <scope>NUCLEOTIDE SEQUENCE</scope>
    <source>
        <strain evidence="2">GSBS06</strain>
    </source>
</reference>
<evidence type="ECO:0000313" key="2">
    <source>
        <dbReference type="EMBL" id="CAE0438533.1"/>
    </source>
</evidence>
<keyword evidence="1" id="KW-1133">Transmembrane helix</keyword>